<dbReference type="Gene3D" id="1.10.600.10">
    <property type="entry name" value="Farnesyl Diphosphate Synthase"/>
    <property type="match status" value="1"/>
</dbReference>
<accession>A0A9N9TQ71</accession>
<evidence type="ECO:0000313" key="2">
    <source>
        <dbReference type="Proteomes" id="UP001153712"/>
    </source>
</evidence>
<gene>
    <name evidence="1" type="ORF">PHYEVI_LOCUS4678</name>
</gene>
<dbReference type="InterPro" id="IPR002060">
    <property type="entry name" value="Squ/phyt_synthse"/>
</dbReference>
<evidence type="ECO:0008006" key="3">
    <source>
        <dbReference type="Google" id="ProtNLM"/>
    </source>
</evidence>
<dbReference type="EMBL" id="OU900095">
    <property type="protein sequence ID" value="CAG9858288.1"/>
    <property type="molecule type" value="Genomic_DNA"/>
</dbReference>
<proteinExistence type="predicted"/>
<keyword evidence="2" id="KW-1185">Reference proteome</keyword>
<dbReference type="Proteomes" id="UP001153712">
    <property type="component" value="Chromosome 2"/>
</dbReference>
<protein>
    <recommendedName>
        <fullName evidence="3">NADH dehydrogenase (Ubiquinone) complex I, assembly factor 6</fullName>
    </recommendedName>
</protein>
<sequence length="310" mass="35864">MNINRNTTKLLQKTLNQCSILNATRFASKTTAEYCIDSVKKYDYENFVCTLLLKNSIRCSAFAIRSFNVEIAQVAEQVSQETIGQMRLKFWEDTVEKCLSNDYKAVPKHPVAQELFKANSRQKLTKRYLRNLILSRKNSLGLTNFNTIEDIENYSDHTVSSIYYLVLESSNVRNVHADHAASHLGKAQGIVQQIRSVPHARRLNFLPIPLDILVKNKVVQEDVLRGKKSEQLTDCIFEFASRAYQHLKKARSLAETVPQEAKSVFLPAVPIYMYLDKLQKVNYDVFHPTLQRRSWQMLPKVWLANFRNVY</sequence>
<organism evidence="1 2">
    <name type="scientific">Phyllotreta striolata</name>
    <name type="common">Striped flea beetle</name>
    <name type="synonym">Crioceris striolata</name>
    <dbReference type="NCBI Taxonomy" id="444603"/>
    <lineage>
        <taxon>Eukaryota</taxon>
        <taxon>Metazoa</taxon>
        <taxon>Ecdysozoa</taxon>
        <taxon>Arthropoda</taxon>
        <taxon>Hexapoda</taxon>
        <taxon>Insecta</taxon>
        <taxon>Pterygota</taxon>
        <taxon>Neoptera</taxon>
        <taxon>Endopterygota</taxon>
        <taxon>Coleoptera</taxon>
        <taxon>Polyphaga</taxon>
        <taxon>Cucujiformia</taxon>
        <taxon>Chrysomeloidea</taxon>
        <taxon>Chrysomelidae</taxon>
        <taxon>Galerucinae</taxon>
        <taxon>Alticini</taxon>
        <taxon>Phyllotreta</taxon>
    </lineage>
</organism>
<dbReference type="OrthoDB" id="270318at2759"/>
<dbReference type="Pfam" id="PF00494">
    <property type="entry name" value="SQS_PSY"/>
    <property type="match status" value="1"/>
</dbReference>
<dbReference type="AlphaFoldDB" id="A0A9N9TQ71"/>
<dbReference type="SUPFAM" id="SSF48576">
    <property type="entry name" value="Terpenoid synthases"/>
    <property type="match status" value="1"/>
</dbReference>
<dbReference type="InterPro" id="IPR008949">
    <property type="entry name" value="Isoprenoid_synthase_dom_sf"/>
</dbReference>
<name>A0A9N9TQ71_PHYSR</name>
<evidence type="ECO:0000313" key="1">
    <source>
        <dbReference type="EMBL" id="CAG9858288.1"/>
    </source>
</evidence>
<reference evidence="1" key="1">
    <citation type="submission" date="2022-01" db="EMBL/GenBank/DDBJ databases">
        <authorList>
            <person name="King R."/>
        </authorList>
    </citation>
    <scope>NUCLEOTIDE SEQUENCE</scope>
</reference>